<dbReference type="InterPro" id="IPR036779">
    <property type="entry name" value="LysM_dom_sf"/>
</dbReference>
<dbReference type="PANTHER" id="PTHR34700">
    <property type="entry name" value="POTASSIUM BINDING PROTEIN KBP"/>
    <property type="match status" value="1"/>
</dbReference>
<evidence type="ECO:0000313" key="3">
    <source>
        <dbReference type="EMBL" id="AWV89320.1"/>
    </source>
</evidence>
<dbReference type="Gene3D" id="3.10.350.10">
    <property type="entry name" value="LysM domain"/>
    <property type="match status" value="1"/>
</dbReference>
<dbReference type="AlphaFoldDB" id="A0A2Z4FKB3"/>
<sequence length="367" mass="40775">MYMWNSDRNPSRLTRVAAAAAAALSLMAVGTSAEAQTYLSGQKAGGSDYHVVNDGDTLWDLSGTFYGDTYEWPRMWSYNAHITNPHWIYPGDIVYLRAATGEQPGATQSAGQALAAAPSGGLYMPVGGYILNEEAPYVGRIRASRKGAAMLSEFDTAWVGFGEESYSEEEKEKLSEEERRRIQAGESVQVGDRFSIVRQGETIKNDDGEAIGYKYLVLGVAQVTKVSEEHYDEIDIVQSWQEIYRGDMLIPYERQLKVVKQTTASTDGVAKVVDTMRPGSIFGEQNYVFINKGAADGVRSGNRFFAYQRFEGLHLDEVDDAVDEKIPWSRVGQMMVIDVRENYSTALIIDSSREIAVGDRLEMYNGH</sequence>
<keyword evidence="4" id="KW-1185">Reference proteome</keyword>
<gene>
    <name evidence="3" type="ORF">DN745_08205</name>
</gene>
<evidence type="ECO:0000313" key="4">
    <source>
        <dbReference type="Proteomes" id="UP000249799"/>
    </source>
</evidence>
<accession>A0A2Z4FKB3</accession>
<dbReference type="KEGG" id="bsed:DN745_08205"/>
<feature type="chain" id="PRO_5016335918" description="LysM domain-containing protein" evidence="1">
    <location>
        <begin position="36"/>
        <end position="367"/>
    </location>
</feature>
<protein>
    <recommendedName>
        <fullName evidence="2">LysM domain-containing protein</fullName>
    </recommendedName>
</protein>
<feature type="signal peptide" evidence="1">
    <location>
        <begin position="1"/>
        <end position="35"/>
    </location>
</feature>
<dbReference type="Pfam" id="PF01476">
    <property type="entry name" value="LysM"/>
    <property type="match status" value="1"/>
</dbReference>
<dbReference type="OrthoDB" id="9765158at2"/>
<organism evidence="3 4">
    <name type="scientific">Bradymonas sediminis</name>
    <dbReference type="NCBI Taxonomy" id="1548548"/>
    <lineage>
        <taxon>Bacteria</taxon>
        <taxon>Deltaproteobacteria</taxon>
        <taxon>Bradymonadales</taxon>
        <taxon>Bradymonadaceae</taxon>
        <taxon>Bradymonas</taxon>
    </lineage>
</organism>
<proteinExistence type="predicted"/>
<evidence type="ECO:0000256" key="1">
    <source>
        <dbReference type="SAM" id="SignalP"/>
    </source>
</evidence>
<dbReference type="PANTHER" id="PTHR34700:SF4">
    <property type="entry name" value="PHAGE-LIKE ELEMENT PBSX PROTEIN XKDP"/>
    <property type="match status" value="1"/>
</dbReference>
<dbReference type="CDD" id="cd00118">
    <property type="entry name" value="LysM"/>
    <property type="match status" value="1"/>
</dbReference>
<reference evidence="3 4" key="1">
    <citation type="submission" date="2018-06" db="EMBL/GenBank/DDBJ databases">
        <title>Lujinxingia sediminis gen. nov. sp. nov., a new facultative anaerobic member of the class Deltaproteobacteria, and proposal of Lujinxingaceae fam. nov.</title>
        <authorList>
            <person name="Guo L.-Y."/>
            <person name="Li C.-M."/>
            <person name="Wang S."/>
            <person name="Du Z.-J."/>
        </authorList>
    </citation>
    <scope>NUCLEOTIDE SEQUENCE [LARGE SCALE GENOMIC DNA]</scope>
    <source>
        <strain evidence="3 4">FA350</strain>
    </source>
</reference>
<dbReference type="InterPro" id="IPR052196">
    <property type="entry name" value="Bact_Kbp"/>
</dbReference>
<dbReference type="EMBL" id="CP030032">
    <property type="protein sequence ID" value="AWV89320.1"/>
    <property type="molecule type" value="Genomic_DNA"/>
</dbReference>
<evidence type="ECO:0000259" key="2">
    <source>
        <dbReference type="PROSITE" id="PS51782"/>
    </source>
</evidence>
<dbReference type="InterPro" id="IPR018392">
    <property type="entry name" value="LysM"/>
</dbReference>
<dbReference type="PROSITE" id="PS51782">
    <property type="entry name" value="LYSM"/>
    <property type="match status" value="1"/>
</dbReference>
<name>A0A2Z4FKB3_9DELT</name>
<feature type="domain" description="LysM" evidence="2">
    <location>
        <begin position="48"/>
        <end position="96"/>
    </location>
</feature>
<dbReference type="Proteomes" id="UP000249799">
    <property type="component" value="Chromosome"/>
</dbReference>
<keyword evidence="1" id="KW-0732">Signal</keyword>